<evidence type="ECO:0000313" key="1">
    <source>
        <dbReference type="EMBL" id="JAS53737.1"/>
    </source>
</evidence>
<proteinExistence type="predicted"/>
<sequence>MKIIVAKLESGKNIQIVNDNDGKVDDDYGDGRLVGASPAICPCHLDLDGCHSNRSSAEHDCTTGALLVGQMEPELWHNQDHFLYIGQRNLLHIGQVASVDHRSVPRPCYSHRTVTVCGTISS</sequence>
<organism evidence="1">
    <name type="scientific">Cuerna arida</name>
    <dbReference type="NCBI Taxonomy" id="1464854"/>
    <lineage>
        <taxon>Eukaryota</taxon>
        <taxon>Metazoa</taxon>
        <taxon>Ecdysozoa</taxon>
        <taxon>Arthropoda</taxon>
        <taxon>Hexapoda</taxon>
        <taxon>Insecta</taxon>
        <taxon>Pterygota</taxon>
        <taxon>Neoptera</taxon>
        <taxon>Paraneoptera</taxon>
        <taxon>Hemiptera</taxon>
        <taxon>Auchenorrhyncha</taxon>
        <taxon>Membracoidea</taxon>
        <taxon>Cicadellidae</taxon>
        <taxon>Cicadellinae</taxon>
        <taxon>Proconiini</taxon>
        <taxon>Cuerna</taxon>
    </lineage>
</organism>
<protein>
    <submittedName>
        <fullName evidence="1">Uncharacterized protein</fullName>
    </submittedName>
</protein>
<name>A0A1B6FU39_9HEMI</name>
<dbReference type="AlphaFoldDB" id="A0A1B6FU39"/>
<reference evidence="1" key="1">
    <citation type="submission" date="2015-11" db="EMBL/GenBank/DDBJ databases">
        <title>De novo transcriptome assembly of four potential Pierce s Disease insect vectors from Arizona vineyards.</title>
        <authorList>
            <person name="Tassone E.E."/>
        </authorList>
    </citation>
    <scope>NUCLEOTIDE SEQUENCE</scope>
</reference>
<accession>A0A1B6FU39</accession>
<gene>
    <name evidence="1" type="ORF">g.22342</name>
</gene>
<dbReference type="EMBL" id="GECZ01016032">
    <property type="protein sequence ID" value="JAS53737.1"/>
    <property type="molecule type" value="Transcribed_RNA"/>
</dbReference>